<organism evidence="3 4">
    <name type="scientific">Tepidiforma flava</name>
    <dbReference type="NCBI Taxonomy" id="3004094"/>
    <lineage>
        <taxon>Bacteria</taxon>
        <taxon>Bacillati</taxon>
        <taxon>Chloroflexota</taxon>
        <taxon>Tepidiformia</taxon>
        <taxon>Tepidiformales</taxon>
        <taxon>Tepidiformaceae</taxon>
        <taxon>Tepidiforma</taxon>
    </lineage>
</organism>
<protein>
    <submittedName>
        <fullName evidence="3">Pyridoxamine 5'-phosphate oxidase family protein</fullName>
    </submittedName>
</protein>
<dbReference type="InterPro" id="IPR011576">
    <property type="entry name" value="Pyridox_Oxase_N"/>
</dbReference>
<sequence>MAELVAPPAGWWAGRLGEPRTAVLGSVDGRGRPHAAAVWYLWRDGEAHIVTGRGSQKHRNLARNGRATLTWLDDWRYLTAEGQVAIEPLRFEDRFALWAHYRGEAVAREETAKGGHEGMVLVRLRPARWWGQW</sequence>
<name>A0ABY7MA62_9CHLR</name>
<dbReference type="EMBL" id="CP115149">
    <property type="protein sequence ID" value="WBL36949.1"/>
    <property type="molecule type" value="Genomic_DNA"/>
</dbReference>
<keyword evidence="4" id="KW-1185">Reference proteome</keyword>
<evidence type="ECO:0000259" key="2">
    <source>
        <dbReference type="Pfam" id="PF01243"/>
    </source>
</evidence>
<evidence type="ECO:0000313" key="3">
    <source>
        <dbReference type="EMBL" id="WBL36949.1"/>
    </source>
</evidence>
<gene>
    <name evidence="3" type="ORF">O0235_05135</name>
</gene>
<dbReference type="InterPro" id="IPR052019">
    <property type="entry name" value="F420H2_bilvrd_red/Heme_oxyg"/>
</dbReference>
<accession>A0ABY7MA62</accession>
<dbReference type="PANTHER" id="PTHR35176">
    <property type="entry name" value="HEME OXYGENASE HI_0854-RELATED"/>
    <property type="match status" value="1"/>
</dbReference>
<dbReference type="Gene3D" id="2.30.110.10">
    <property type="entry name" value="Electron Transport, Fmn-binding Protein, Chain A"/>
    <property type="match status" value="1"/>
</dbReference>
<evidence type="ECO:0000256" key="1">
    <source>
        <dbReference type="ARBA" id="ARBA00023002"/>
    </source>
</evidence>
<dbReference type="Proteomes" id="UP001212803">
    <property type="component" value="Chromosome"/>
</dbReference>
<dbReference type="Pfam" id="PF01243">
    <property type="entry name" value="PNPOx_N"/>
    <property type="match status" value="1"/>
</dbReference>
<dbReference type="InterPro" id="IPR012349">
    <property type="entry name" value="Split_barrel_FMN-bd"/>
</dbReference>
<keyword evidence="1" id="KW-0560">Oxidoreductase</keyword>
<feature type="domain" description="Pyridoxamine 5'-phosphate oxidase N-terminal" evidence="2">
    <location>
        <begin position="16"/>
        <end position="131"/>
    </location>
</feature>
<reference evidence="3 4" key="1">
    <citation type="journal article" date="2023" name="ISME J.">
        <title>Thermophilic Dehalococcoidia with unusual traits shed light on an unexpected past.</title>
        <authorList>
            <person name="Palmer M."/>
            <person name="Covington J.K."/>
            <person name="Zhou E.M."/>
            <person name="Thomas S.C."/>
            <person name="Habib N."/>
            <person name="Seymour C.O."/>
            <person name="Lai D."/>
            <person name="Johnston J."/>
            <person name="Hashimi A."/>
            <person name="Jiao J.Y."/>
            <person name="Muok A.R."/>
            <person name="Liu L."/>
            <person name="Xian W.D."/>
            <person name="Zhi X.Y."/>
            <person name="Li M.M."/>
            <person name="Silva L.P."/>
            <person name="Bowen B.P."/>
            <person name="Louie K."/>
            <person name="Briegel A."/>
            <person name="Pett-Ridge J."/>
            <person name="Weber P.K."/>
            <person name="Tocheva E.I."/>
            <person name="Woyke T."/>
            <person name="Northen T.R."/>
            <person name="Mayali X."/>
            <person name="Li W.J."/>
            <person name="Hedlund B.P."/>
        </authorList>
    </citation>
    <scope>NUCLEOTIDE SEQUENCE [LARGE SCALE GENOMIC DNA]</scope>
    <source>
        <strain evidence="3 4">YIM 72310</strain>
    </source>
</reference>
<proteinExistence type="predicted"/>
<dbReference type="SUPFAM" id="SSF50475">
    <property type="entry name" value="FMN-binding split barrel"/>
    <property type="match status" value="1"/>
</dbReference>
<dbReference type="RefSeq" id="WP_270057465.1">
    <property type="nucleotide sequence ID" value="NZ_CP115149.1"/>
</dbReference>
<dbReference type="PANTHER" id="PTHR35176:SF6">
    <property type="entry name" value="HEME OXYGENASE HI_0854-RELATED"/>
    <property type="match status" value="1"/>
</dbReference>
<evidence type="ECO:0000313" key="4">
    <source>
        <dbReference type="Proteomes" id="UP001212803"/>
    </source>
</evidence>